<evidence type="ECO:0000256" key="3">
    <source>
        <dbReference type="ARBA" id="ARBA00023002"/>
    </source>
</evidence>
<dbReference type="SUPFAM" id="SSF51735">
    <property type="entry name" value="NAD(P)-binding Rossmann-fold domains"/>
    <property type="match status" value="1"/>
</dbReference>
<dbReference type="HOGENOM" id="CLU_422830_0_0_1"/>
<dbReference type="PRINTS" id="PR00081">
    <property type="entry name" value="GDHRDH"/>
</dbReference>
<protein>
    <submittedName>
        <fullName evidence="5">Short-chain dehydrogenase TIC 32, chloroplastic</fullName>
    </submittedName>
</protein>
<keyword evidence="3" id="KW-0560">Oxidoreductase</keyword>
<dbReference type="EMBL" id="JPOX01000008">
    <property type="protein sequence ID" value="KFX49969.1"/>
    <property type="molecule type" value="Genomic_DNA"/>
</dbReference>
<feature type="region of interest" description="Disordered" evidence="4">
    <location>
        <begin position="429"/>
        <end position="494"/>
    </location>
</feature>
<evidence type="ECO:0000313" key="5">
    <source>
        <dbReference type="EMBL" id="KFX49969.1"/>
    </source>
</evidence>
<keyword evidence="2" id="KW-0521">NADP</keyword>
<evidence type="ECO:0000256" key="2">
    <source>
        <dbReference type="ARBA" id="ARBA00022857"/>
    </source>
</evidence>
<dbReference type="eggNOG" id="KOG1208">
    <property type="taxonomic scope" value="Eukaryota"/>
</dbReference>
<dbReference type="InterPro" id="IPR036291">
    <property type="entry name" value="NAD(P)-bd_dom_sf"/>
</dbReference>
<dbReference type="InterPro" id="IPR013870">
    <property type="entry name" value="Ribosomal_mL54"/>
</dbReference>
<dbReference type="PANTHER" id="PTHR24320">
    <property type="entry name" value="RETINOL DEHYDROGENASE"/>
    <property type="match status" value="1"/>
</dbReference>
<dbReference type="AlphaFoldDB" id="A0A093VIZ4"/>
<dbReference type="Gene3D" id="3.40.50.720">
    <property type="entry name" value="NAD(P)-binding Rossmann-like Domain"/>
    <property type="match status" value="1"/>
</dbReference>
<sequence>MREEDFLNSIEDLTGRVAIVTGGAKGIGLETSVYLALKGATVYIAARDSEGTLAGIEDVRERLKEKCAPNDNLDTESRIKYHELDLGSMHKAWKSAREFARNEGRLDILVCNAGVSMTTMQQLSPDGFDTMFTVNHLGHFAFTAGLLDLIKQTSETTQDGRIVFTNSNAYKLATKLDYEKLTTTIPNDGHRLKDVSNAFKRYSESKLAALYGVLELSHRLHNQLGLTNIYINSCHPGNAIGTALGQGHQKGVNQTLERIVRAGLQVTIGNSTADSAKTQVYLAGSPYVRENDTNGEFWLPRFSLIGKAYKGCAREEYTALAKDEDERRKLWDVTIEAFKKAVGEDEIDSVDIAKRLVQYLGDPLSHVVGASRDQFSISARNRLRNFFVDQDAVKMICQRCRTSLLSRIPIQQHAIRTPSSCIPLAIHKPQTRLASTDTPKTAAMPPPPAPRQPGAGSVSIPSATSSATPGVSQPLSTPTDGIPQPPKWVNPGKGAAGVVDAAAAAGPTHEPSSCVAGTPLKGLNYTKGKQDIVALEDHEYPDWLWTLLDDSAKKGNDAGGVDVASLNKKQRKRHEKKMAALAATQPRKIPLHEQATDIIPAEYNGEQDGPRDILAEAAAGIEKTGQITKSAREARRKGIRESNFLRGL</sequence>
<proteinExistence type="inferred from homology"/>
<organism evidence="5">
    <name type="scientific">Talaromyces marneffei PM1</name>
    <dbReference type="NCBI Taxonomy" id="1077442"/>
    <lineage>
        <taxon>Eukaryota</taxon>
        <taxon>Fungi</taxon>
        <taxon>Dikarya</taxon>
        <taxon>Ascomycota</taxon>
        <taxon>Pezizomycotina</taxon>
        <taxon>Eurotiomycetes</taxon>
        <taxon>Eurotiomycetidae</taxon>
        <taxon>Eurotiales</taxon>
        <taxon>Trichocomaceae</taxon>
        <taxon>Talaromyces</taxon>
        <taxon>Talaromyces sect. Talaromyces</taxon>
    </lineage>
</organism>
<evidence type="ECO:0000256" key="4">
    <source>
        <dbReference type="SAM" id="MobiDB-lite"/>
    </source>
</evidence>
<dbReference type="Pfam" id="PF08561">
    <property type="entry name" value="Ribosomal_L37"/>
    <property type="match status" value="1"/>
</dbReference>
<comment type="similarity">
    <text evidence="1">Belongs to the short-chain dehydrogenases/reductases (SDR) family.</text>
</comment>
<dbReference type="Pfam" id="PF00106">
    <property type="entry name" value="adh_short"/>
    <property type="match status" value="1"/>
</dbReference>
<name>A0A093VIZ4_TALMA</name>
<evidence type="ECO:0000256" key="1">
    <source>
        <dbReference type="ARBA" id="ARBA00006484"/>
    </source>
</evidence>
<accession>A0A093VIZ4</accession>
<comment type="caution">
    <text evidence="5">The sequence shown here is derived from an EMBL/GenBank/DDBJ whole genome shotgun (WGS) entry which is preliminary data.</text>
</comment>
<dbReference type="GO" id="GO:0016491">
    <property type="term" value="F:oxidoreductase activity"/>
    <property type="evidence" value="ECO:0007669"/>
    <property type="project" value="UniProtKB-KW"/>
</dbReference>
<gene>
    <name evidence="5" type="ORF">GQ26_0081650</name>
</gene>
<dbReference type="PANTHER" id="PTHR24320:SF282">
    <property type="entry name" value="WW DOMAIN-CONTAINING OXIDOREDUCTASE"/>
    <property type="match status" value="1"/>
</dbReference>
<reference evidence="5" key="1">
    <citation type="journal article" date="2014" name="PLoS Genet.">
        <title>Signature Gene Expression Reveals Novel Clues to the Molecular Mechanisms of Dimorphic Transition in Penicillium marneffei.</title>
        <authorList>
            <person name="Yang E."/>
            <person name="Wang G."/>
            <person name="Cai J."/>
            <person name="Woo P.C."/>
            <person name="Lau S.K."/>
            <person name="Yuen K.-Y."/>
            <person name="Chow W.-N."/>
            <person name="Lin X."/>
        </authorList>
    </citation>
    <scope>NUCLEOTIDE SEQUENCE [LARGE SCALE GENOMIC DNA]</scope>
    <source>
        <strain evidence="5">PM1</strain>
    </source>
</reference>
<feature type="compositionally biased region" description="Polar residues" evidence="4">
    <location>
        <begin position="459"/>
        <end position="479"/>
    </location>
</feature>
<feature type="region of interest" description="Disordered" evidence="4">
    <location>
        <begin position="626"/>
        <end position="648"/>
    </location>
</feature>
<dbReference type="InterPro" id="IPR002347">
    <property type="entry name" value="SDR_fam"/>
</dbReference>